<dbReference type="EMBL" id="KN840471">
    <property type="protein sequence ID" value="KIP09001.1"/>
    <property type="molecule type" value="Genomic_DNA"/>
</dbReference>
<feature type="transmembrane region" description="Helical" evidence="1">
    <location>
        <begin position="246"/>
        <end position="265"/>
    </location>
</feature>
<keyword evidence="1" id="KW-1133">Transmembrane helix</keyword>
<evidence type="ECO:0000256" key="1">
    <source>
        <dbReference type="SAM" id="Phobius"/>
    </source>
</evidence>
<sequence length="331" mass="36195">MFTQFSIRGVSLDAAGLVALADLKSIAIRTALTGSASMLDILFLAPGIHCQRDASEVNGGEHPTAGAMTNGYVFHIENQATVSYLQTVGKTGHLTTIRVSGEVPRKHGLLLSLLQTDFWATALYLIGIALTAITLVLLGVIRDWWGLGVVCMLLVARILNVLVIRRRTVLGWKGAPEPGVEGDLLILLSQDRWVRMRGMVDDIKNVTAGQWLREEETVESFVVSFATLLVYGSAALAGNASTVGSLLMACLLLVSAGILGLCNAATKTLRMFDRIVSVEGEPKRYERRLEMAHDLVLEMRRDDWAVDMGLIKKPYLTPEMLQGKYASNYSY</sequence>
<evidence type="ECO:0000313" key="3">
    <source>
        <dbReference type="Proteomes" id="UP000053257"/>
    </source>
</evidence>
<keyword evidence="1" id="KW-0472">Membrane</keyword>
<gene>
    <name evidence="2" type="ORF">PHLGIDRAFT_506217</name>
</gene>
<reference evidence="2 3" key="1">
    <citation type="journal article" date="2014" name="PLoS Genet.">
        <title>Analysis of the Phlebiopsis gigantea genome, transcriptome and secretome provides insight into its pioneer colonization strategies of wood.</title>
        <authorList>
            <person name="Hori C."/>
            <person name="Ishida T."/>
            <person name="Igarashi K."/>
            <person name="Samejima M."/>
            <person name="Suzuki H."/>
            <person name="Master E."/>
            <person name="Ferreira P."/>
            <person name="Ruiz-Duenas F.J."/>
            <person name="Held B."/>
            <person name="Canessa P."/>
            <person name="Larrondo L.F."/>
            <person name="Schmoll M."/>
            <person name="Druzhinina I.S."/>
            <person name="Kubicek C.P."/>
            <person name="Gaskell J.A."/>
            <person name="Kersten P."/>
            <person name="St John F."/>
            <person name="Glasner J."/>
            <person name="Sabat G."/>
            <person name="Splinter BonDurant S."/>
            <person name="Syed K."/>
            <person name="Yadav J."/>
            <person name="Mgbeahuruike A.C."/>
            <person name="Kovalchuk A."/>
            <person name="Asiegbu F.O."/>
            <person name="Lackner G."/>
            <person name="Hoffmeister D."/>
            <person name="Rencoret J."/>
            <person name="Gutierrez A."/>
            <person name="Sun H."/>
            <person name="Lindquist E."/>
            <person name="Barry K."/>
            <person name="Riley R."/>
            <person name="Grigoriev I.V."/>
            <person name="Henrissat B."/>
            <person name="Kues U."/>
            <person name="Berka R.M."/>
            <person name="Martinez A.T."/>
            <person name="Covert S.F."/>
            <person name="Blanchette R.A."/>
            <person name="Cullen D."/>
        </authorList>
    </citation>
    <scope>NUCLEOTIDE SEQUENCE [LARGE SCALE GENOMIC DNA]</scope>
    <source>
        <strain evidence="2 3">11061_1 CR5-6</strain>
    </source>
</reference>
<dbReference type="STRING" id="745531.A0A0C3S1J4"/>
<dbReference type="HOGENOM" id="CLU_026024_0_0_1"/>
<feature type="transmembrane region" description="Helical" evidence="1">
    <location>
        <begin position="221"/>
        <end position="240"/>
    </location>
</feature>
<dbReference type="Proteomes" id="UP000053257">
    <property type="component" value="Unassembled WGS sequence"/>
</dbReference>
<feature type="transmembrane region" description="Helical" evidence="1">
    <location>
        <begin position="118"/>
        <end position="138"/>
    </location>
</feature>
<keyword evidence="1" id="KW-0812">Transmembrane</keyword>
<keyword evidence="3" id="KW-1185">Reference proteome</keyword>
<organism evidence="2 3">
    <name type="scientific">Phlebiopsis gigantea (strain 11061_1 CR5-6)</name>
    <name type="common">White-rot fungus</name>
    <name type="synonym">Peniophora gigantea</name>
    <dbReference type="NCBI Taxonomy" id="745531"/>
    <lineage>
        <taxon>Eukaryota</taxon>
        <taxon>Fungi</taxon>
        <taxon>Dikarya</taxon>
        <taxon>Basidiomycota</taxon>
        <taxon>Agaricomycotina</taxon>
        <taxon>Agaricomycetes</taxon>
        <taxon>Polyporales</taxon>
        <taxon>Phanerochaetaceae</taxon>
        <taxon>Phlebiopsis</taxon>
    </lineage>
</organism>
<evidence type="ECO:0000313" key="2">
    <source>
        <dbReference type="EMBL" id="KIP09001.1"/>
    </source>
</evidence>
<protein>
    <submittedName>
        <fullName evidence="2">Uncharacterized protein</fullName>
    </submittedName>
</protein>
<dbReference type="AlphaFoldDB" id="A0A0C3S1J4"/>
<name>A0A0C3S1J4_PHLG1</name>
<accession>A0A0C3S1J4</accession>
<feature type="transmembrane region" description="Helical" evidence="1">
    <location>
        <begin position="144"/>
        <end position="164"/>
    </location>
</feature>
<dbReference type="OrthoDB" id="2956246at2759"/>
<proteinExistence type="predicted"/>